<proteinExistence type="predicted"/>
<protein>
    <submittedName>
        <fullName evidence="1">Uncharacterized protein</fullName>
    </submittedName>
</protein>
<comment type="caution">
    <text evidence="1">The sequence shown here is derived from an EMBL/GenBank/DDBJ whole genome shotgun (WGS) entry which is preliminary data.</text>
</comment>
<dbReference type="EMBL" id="LDEV01000550">
    <property type="protein sequence ID" value="KLJ13036.1"/>
    <property type="molecule type" value="Genomic_DNA"/>
</dbReference>
<sequence length="201" mass="22627">MVQVQDFTLDGARGIEPDPARAGYASNAQASAYMHARKRPIVILELYAVGASQCRGRLAVVSSSTFLYSPKNQDPTDLSSAIPPADCSGLGYGACCLAHHGGHRSCYLPWDYIDSDTFFLSQKELSESTAPDNFVGVSVDINRRAITLLYRFDKMSRNSFTRRYSLRPVAVRRSLYIGFPDESLTEEQKWWNEDRTKRLTW</sequence>
<dbReference type="AlphaFoldDB" id="A0A0H1BVE5"/>
<evidence type="ECO:0000313" key="2">
    <source>
        <dbReference type="Proteomes" id="UP000053573"/>
    </source>
</evidence>
<organism evidence="1 2">
    <name type="scientific">Blastomyces silverae</name>
    <dbReference type="NCBI Taxonomy" id="2060906"/>
    <lineage>
        <taxon>Eukaryota</taxon>
        <taxon>Fungi</taxon>
        <taxon>Dikarya</taxon>
        <taxon>Ascomycota</taxon>
        <taxon>Pezizomycotina</taxon>
        <taxon>Eurotiomycetes</taxon>
        <taxon>Eurotiomycetidae</taxon>
        <taxon>Onygenales</taxon>
        <taxon>Ajellomycetaceae</taxon>
        <taxon>Blastomyces</taxon>
    </lineage>
</organism>
<dbReference type="Proteomes" id="UP000053573">
    <property type="component" value="Unassembled WGS sequence"/>
</dbReference>
<reference evidence="2" key="1">
    <citation type="journal article" date="2015" name="PLoS Genet.">
        <title>The dynamic genome and transcriptome of the human fungal pathogen Blastomyces and close relative Emmonsia.</title>
        <authorList>
            <person name="Munoz J.F."/>
            <person name="Gauthier G.M."/>
            <person name="Desjardins C.A."/>
            <person name="Gallo J.E."/>
            <person name="Holder J."/>
            <person name="Sullivan T.D."/>
            <person name="Marty A.J."/>
            <person name="Carmen J.C."/>
            <person name="Chen Z."/>
            <person name="Ding L."/>
            <person name="Gujja S."/>
            <person name="Magrini V."/>
            <person name="Misas E."/>
            <person name="Mitreva M."/>
            <person name="Priest M."/>
            <person name="Saif S."/>
            <person name="Whiston E.A."/>
            <person name="Young S."/>
            <person name="Zeng Q."/>
            <person name="Goldman W.E."/>
            <person name="Mardis E.R."/>
            <person name="Taylor J.W."/>
            <person name="McEwen J.G."/>
            <person name="Clay O.K."/>
            <person name="Klein B.S."/>
            <person name="Cuomo C.A."/>
        </authorList>
    </citation>
    <scope>NUCLEOTIDE SEQUENCE [LARGE SCALE GENOMIC DNA]</scope>
    <source>
        <strain evidence="2">UAMH 139</strain>
    </source>
</reference>
<evidence type="ECO:0000313" key="1">
    <source>
        <dbReference type="EMBL" id="KLJ13036.1"/>
    </source>
</evidence>
<keyword evidence="2" id="KW-1185">Reference proteome</keyword>
<accession>A0A0H1BVE5</accession>
<name>A0A0H1BVE5_9EURO</name>
<gene>
    <name evidence="1" type="ORF">EMPG_11993</name>
</gene>